<feature type="compositionally biased region" description="Basic and acidic residues" evidence="1">
    <location>
        <begin position="45"/>
        <end position="68"/>
    </location>
</feature>
<gene>
    <name evidence="2" type="ORF">NDU88_002933</name>
</gene>
<organism evidence="2 3">
    <name type="scientific">Pleurodeles waltl</name>
    <name type="common">Iberian ribbed newt</name>
    <dbReference type="NCBI Taxonomy" id="8319"/>
    <lineage>
        <taxon>Eukaryota</taxon>
        <taxon>Metazoa</taxon>
        <taxon>Chordata</taxon>
        <taxon>Craniata</taxon>
        <taxon>Vertebrata</taxon>
        <taxon>Euteleostomi</taxon>
        <taxon>Amphibia</taxon>
        <taxon>Batrachia</taxon>
        <taxon>Caudata</taxon>
        <taxon>Salamandroidea</taxon>
        <taxon>Salamandridae</taxon>
        <taxon>Pleurodelinae</taxon>
        <taxon>Pleurodeles</taxon>
    </lineage>
</organism>
<evidence type="ECO:0000313" key="2">
    <source>
        <dbReference type="EMBL" id="KAJ1207542.1"/>
    </source>
</evidence>
<reference evidence="2" key="1">
    <citation type="journal article" date="2022" name="bioRxiv">
        <title>Sequencing and chromosome-scale assembly of the giantPleurodeles waltlgenome.</title>
        <authorList>
            <person name="Brown T."/>
            <person name="Elewa A."/>
            <person name="Iarovenko S."/>
            <person name="Subramanian E."/>
            <person name="Araus A.J."/>
            <person name="Petzold A."/>
            <person name="Susuki M."/>
            <person name="Suzuki K.-i.T."/>
            <person name="Hayashi T."/>
            <person name="Toyoda A."/>
            <person name="Oliveira C."/>
            <person name="Osipova E."/>
            <person name="Leigh N.D."/>
            <person name="Simon A."/>
            <person name="Yun M.H."/>
        </authorList>
    </citation>
    <scope>NUCLEOTIDE SEQUENCE</scope>
    <source>
        <strain evidence="2">20211129_DDA</strain>
        <tissue evidence="2">Liver</tissue>
    </source>
</reference>
<evidence type="ECO:0000313" key="3">
    <source>
        <dbReference type="Proteomes" id="UP001066276"/>
    </source>
</evidence>
<accession>A0AAV7W4R7</accession>
<comment type="caution">
    <text evidence="2">The sequence shown here is derived from an EMBL/GenBank/DDBJ whole genome shotgun (WGS) entry which is preliminary data.</text>
</comment>
<feature type="compositionally biased region" description="Basic residues" evidence="1">
    <location>
        <begin position="69"/>
        <end position="80"/>
    </location>
</feature>
<protein>
    <submittedName>
        <fullName evidence="2">Uncharacterized protein</fullName>
    </submittedName>
</protein>
<name>A0AAV7W4R7_PLEWA</name>
<feature type="region of interest" description="Disordered" evidence="1">
    <location>
        <begin position="42"/>
        <end position="94"/>
    </location>
</feature>
<dbReference type="Proteomes" id="UP001066276">
    <property type="component" value="Chromosome 1_2"/>
</dbReference>
<dbReference type="EMBL" id="JANPWB010000002">
    <property type="protein sequence ID" value="KAJ1207542.1"/>
    <property type="molecule type" value="Genomic_DNA"/>
</dbReference>
<proteinExistence type="predicted"/>
<keyword evidence="3" id="KW-1185">Reference proteome</keyword>
<sequence>MESRSAFIDDAPPGRLRNENAVNLTGNLDIRVPEIVEIDDGLGVRAEEKEKNADRDEKTPSERPEAVKGKRNARGARRTSTHAQIATERESEGRAFRHVPGGTWLNQVRSYIKDNFWLKGHQERIGE</sequence>
<evidence type="ECO:0000256" key="1">
    <source>
        <dbReference type="SAM" id="MobiDB-lite"/>
    </source>
</evidence>
<dbReference type="AlphaFoldDB" id="A0AAV7W4R7"/>